<dbReference type="EC" id="3.5.3.1" evidence="6"/>
<keyword evidence="3" id="KW-0464">Manganese</keyword>
<dbReference type="SUPFAM" id="SSF52768">
    <property type="entry name" value="Arginase/deacetylase"/>
    <property type="match status" value="1"/>
</dbReference>
<reference evidence="6 9" key="2">
    <citation type="submission" date="2020-07" db="EMBL/GenBank/DDBJ databases">
        <title>Sequencing the genomes of 1000 actinobacteria strains.</title>
        <authorList>
            <person name="Klenk H.-P."/>
        </authorList>
    </citation>
    <scope>NUCLEOTIDE SEQUENCE [LARGE SCALE GENOMIC DNA]</scope>
    <source>
        <strain evidence="6 9">DSM 23870</strain>
    </source>
</reference>
<dbReference type="InterPro" id="IPR006035">
    <property type="entry name" value="Ureohydrolase"/>
</dbReference>
<organism evidence="7 8">
    <name type="scientific">Agromyces atrinae</name>
    <dbReference type="NCBI Taxonomy" id="592376"/>
    <lineage>
        <taxon>Bacteria</taxon>
        <taxon>Bacillati</taxon>
        <taxon>Actinomycetota</taxon>
        <taxon>Actinomycetes</taxon>
        <taxon>Micrococcales</taxon>
        <taxon>Microbacteriaceae</taxon>
        <taxon>Agromyces</taxon>
    </lineage>
</organism>
<dbReference type="EMBL" id="JACCBI010000001">
    <property type="protein sequence ID" value="NYD68375.1"/>
    <property type="molecule type" value="Genomic_DNA"/>
</dbReference>
<dbReference type="EMBL" id="SDPM01000008">
    <property type="protein sequence ID" value="RXZ85581.1"/>
    <property type="molecule type" value="Genomic_DNA"/>
</dbReference>
<accession>A0A4Q2M6R5</accession>
<feature type="region of interest" description="Disordered" evidence="5">
    <location>
        <begin position="1"/>
        <end position="27"/>
    </location>
</feature>
<evidence type="ECO:0000256" key="1">
    <source>
        <dbReference type="ARBA" id="ARBA00022723"/>
    </source>
</evidence>
<dbReference type="Gene3D" id="3.40.800.10">
    <property type="entry name" value="Ureohydrolase domain"/>
    <property type="match status" value="1"/>
</dbReference>
<evidence type="ECO:0000313" key="9">
    <source>
        <dbReference type="Proteomes" id="UP000581087"/>
    </source>
</evidence>
<evidence type="ECO:0000256" key="4">
    <source>
        <dbReference type="PROSITE-ProRule" id="PRU00742"/>
    </source>
</evidence>
<dbReference type="Proteomes" id="UP000581087">
    <property type="component" value="Unassembled WGS sequence"/>
</dbReference>
<name>A0A4Q2M6R5_9MICO</name>
<dbReference type="InterPro" id="IPR023696">
    <property type="entry name" value="Ureohydrolase_dom_sf"/>
</dbReference>
<gene>
    <name evidence="6" type="ORF">BJ972_002894</name>
    <name evidence="7" type="ORF">ESP50_13855</name>
</gene>
<keyword evidence="1" id="KW-0479">Metal-binding</keyword>
<dbReference type="PANTHER" id="PTHR43782">
    <property type="entry name" value="ARGINASE"/>
    <property type="match status" value="1"/>
</dbReference>
<dbReference type="OrthoDB" id="7331788at2"/>
<comment type="caution">
    <text evidence="7">The sequence shown here is derived from an EMBL/GenBank/DDBJ whole genome shotgun (WGS) entry which is preliminary data.</text>
</comment>
<dbReference type="PANTHER" id="PTHR43782:SF3">
    <property type="entry name" value="ARGINASE"/>
    <property type="match status" value="1"/>
</dbReference>
<evidence type="ECO:0000313" key="8">
    <source>
        <dbReference type="Proteomes" id="UP000292686"/>
    </source>
</evidence>
<dbReference type="GO" id="GO:0030145">
    <property type="term" value="F:manganese ion binding"/>
    <property type="evidence" value="ECO:0007669"/>
    <property type="project" value="TreeGrafter"/>
</dbReference>
<evidence type="ECO:0000256" key="3">
    <source>
        <dbReference type="ARBA" id="ARBA00023211"/>
    </source>
</evidence>
<dbReference type="GO" id="GO:0004053">
    <property type="term" value="F:arginase activity"/>
    <property type="evidence" value="ECO:0007669"/>
    <property type="project" value="UniProtKB-EC"/>
</dbReference>
<evidence type="ECO:0000256" key="2">
    <source>
        <dbReference type="ARBA" id="ARBA00022801"/>
    </source>
</evidence>
<evidence type="ECO:0000313" key="7">
    <source>
        <dbReference type="EMBL" id="RXZ85581.1"/>
    </source>
</evidence>
<dbReference type="Proteomes" id="UP000292686">
    <property type="component" value="Unassembled WGS sequence"/>
</dbReference>
<evidence type="ECO:0000256" key="5">
    <source>
        <dbReference type="SAM" id="MobiDB-lite"/>
    </source>
</evidence>
<reference evidence="7 8" key="1">
    <citation type="submission" date="2019-01" db="EMBL/GenBank/DDBJ databases">
        <title>Agromyces.</title>
        <authorList>
            <person name="Li J."/>
        </authorList>
    </citation>
    <scope>NUCLEOTIDE SEQUENCE [LARGE SCALE GENOMIC DNA]</scope>
    <source>
        <strain evidence="7 8">DSM 23870</strain>
    </source>
</reference>
<comment type="similarity">
    <text evidence="4">Belongs to the arginase family.</text>
</comment>
<protein>
    <submittedName>
        <fullName evidence="6 7">Arginase</fullName>
        <ecNumber evidence="6">3.5.3.1</ecNumber>
    </submittedName>
</protein>
<proteinExistence type="inferred from homology"/>
<dbReference type="GO" id="GO:0005737">
    <property type="term" value="C:cytoplasm"/>
    <property type="evidence" value="ECO:0007669"/>
    <property type="project" value="TreeGrafter"/>
</dbReference>
<dbReference type="CDD" id="cd09999">
    <property type="entry name" value="Arginase-like_1"/>
    <property type="match status" value="1"/>
</dbReference>
<evidence type="ECO:0000313" key="6">
    <source>
        <dbReference type="EMBL" id="NYD68375.1"/>
    </source>
</evidence>
<dbReference type="PROSITE" id="PS51409">
    <property type="entry name" value="ARGINASE_2"/>
    <property type="match status" value="1"/>
</dbReference>
<keyword evidence="2 6" id="KW-0378">Hydrolase</keyword>
<dbReference type="AlphaFoldDB" id="A0A4Q2M6R5"/>
<keyword evidence="8" id="KW-1185">Reference proteome</keyword>
<dbReference type="RefSeq" id="WP_129176199.1">
    <property type="nucleotide sequence ID" value="NZ_JACCBI010000001.1"/>
</dbReference>
<sequence>MQIGIVSAPTNLGLRPPAPGTVPGTSKAPEALREVGLHSVLASRGAREFGVVLPGRYEPDVLPNDVLRNEAAILRHTRALAERVDLVLDAGHAPLVLGGDCSLLVGAALALRRHGRFGLVYLDGHGDFRHAGNDPEPTTLGGEALAAVTGHHDPVISDVDGLAPLVAPADAVQVGCRDDDVFLDEMRREIAAVVPASDVISGGAATVAERITAIVDREELDGYWLHLDIDILDARWMPAVDSPDPGGLSPDQLIELLALLAPCAIGADVTIFDPDLDPDGEHARTVARVIAEGFARLGAER</sequence>
<dbReference type="Pfam" id="PF00491">
    <property type="entry name" value="Arginase"/>
    <property type="match status" value="1"/>
</dbReference>